<dbReference type="GO" id="GO:0000156">
    <property type="term" value="F:phosphorelay response regulator activity"/>
    <property type="evidence" value="ECO:0007669"/>
    <property type="project" value="InterPro"/>
</dbReference>
<dbReference type="SUPFAM" id="SSF52172">
    <property type="entry name" value="CheY-like"/>
    <property type="match status" value="1"/>
</dbReference>
<sequence length="387" mass="40280">MMTGPTDFSVLIVDDSAVFRRVLSRGLDAVSGVRVIGSVASAAEARAFLAVRRPDVIALDIEMPGEDGLSFLRDQMARDPIPTVVISALTARGVRITISALEAGAVDVVAKPAGLAPGKVIPDGGFEDIAVRLRSAATARLTARAGQRGFVQPTTAPLPLRPTAPAPAIVALRPDWVIAIGSSTGGVQALTTLLPMLPADGPPVAIVQHMPEGFTAAFAKRLDTLCAMSVREAVDGDALTPGSVLIAPGGERHMRIETEAGVLRARLVDGPPVCFSRPSVDVMMTSLAAAWPARISAAILTGMGSDGADGLLRIHASGGRTFAQDEATSQIYGMPARAWERGGAEDRVPLDQMAARLLASVGRAPPDRALSDPAEFATRPPSRLFQS</sequence>
<dbReference type="SUPFAM" id="SSF52738">
    <property type="entry name" value="Methylesterase CheB, C-terminal domain"/>
    <property type="match status" value="1"/>
</dbReference>
<keyword evidence="1 5" id="KW-0963">Cytoplasm</keyword>
<keyword evidence="5 7" id="KW-0597">Phosphoprotein</keyword>
<reference evidence="11 12" key="1">
    <citation type="submission" date="2018-05" db="EMBL/GenBank/DDBJ databases">
        <title>Genomic Encyclopedia of Type Strains, Phase IV (KMG-IV): sequencing the most valuable type-strain genomes for metagenomic binning, comparative biology and taxonomic classification.</title>
        <authorList>
            <person name="Goeker M."/>
        </authorList>
    </citation>
    <scope>NUCLEOTIDE SEQUENCE [LARGE SCALE GENOMIC DNA]</scope>
    <source>
        <strain evidence="11 12">DSM 16097</strain>
    </source>
</reference>
<accession>A0A316GH56</accession>
<dbReference type="Proteomes" id="UP000245708">
    <property type="component" value="Unassembled WGS sequence"/>
</dbReference>
<dbReference type="InterPro" id="IPR000673">
    <property type="entry name" value="Sig_transdc_resp-reg_Me-estase"/>
</dbReference>
<dbReference type="CDD" id="cd16432">
    <property type="entry name" value="CheB_Rec"/>
    <property type="match status" value="1"/>
</dbReference>
<dbReference type="EC" id="3.1.1.61" evidence="5"/>
<dbReference type="GO" id="GO:0005737">
    <property type="term" value="C:cytoplasm"/>
    <property type="evidence" value="ECO:0007669"/>
    <property type="project" value="UniProtKB-SubCell"/>
</dbReference>
<feature type="active site" evidence="5 6">
    <location>
        <position position="183"/>
    </location>
</feature>
<dbReference type="Pfam" id="PF01339">
    <property type="entry name" value="CheB_methylest"/>
    <property type="match status" value="1"/>
</dbReference>
<evidence type="ECO:0000256" key="1">
    <source>
        <dbReference type="ARBA" id="ARBA00022490"/>
    </source>
</evidence>
<dbReference type="EC" id="3.5.1.44" evidence="5"/>
<evidence type="ECO:0000256" key="5">
    <source>
        <dbReference type="HAMAP-Rule" id="MF_00099"/>
    </source>
</evidence>
<evidence type="ECO:0000256" key="6">
    <source>
        <dbReference type="PROSITE-ProRule" id="PRU00050"/>
    </source>
</evidence>
<dbReference type="PIRSF" id="PIRSF000876">
    <property type="entry name" value="RR_chemtxs_CheB"/>
    <property type="match status" value="1"/>
</dbReference>
<dbReference type="Gene3D" id="3.40.50.2300">
    <property type="match status" value="1"/>
</dbReference>
<comment type="catalytic activity">
    <reaction evidence="5">
        <text>L-glutaminyl-[protein] + H2O = L-glutamyl-[protein] + NH4(+)</text>
        <dbReference type="Rhea" id="RHEA:16441"/>
        <dbReference type="Rhea" id="RHEA-COMP:10207"/>
        <dbReference type="Rhea" id="RHEA-COMP:10208"/>
        <dbReference type="ChEBI" id="CHEBI:15377"/>
        <dbReference type="ChEBI" id="CHEBI:28938"/>
        <dbReference type="ChEBI" id="CHEBI:29973"/>
        <dbReference type="ChEBI" id="CHEBI:30011"/>
        <dbReference type="EC" id="3.5.1.44"/>
    </reaction>
</comment>
<feature type="region of interest" description="Disordered" evidence="8">
    <location>
        <begin position="362"/>
        <end position="387"/>
    </location>
</feature>
<feature type="active site" evidence="5 6">
    <location>
        <position position="306"/>
    </location>
</feature>
<comment type="subcellular location">
    <subcellularLocation>
        <location evidence="5">Cytoplasm</location>
    </subcellularLocation>
</comment>
<feature type="modified residue" description="4-aspartylphosphate" evidence="5 7">
    <location>
        <position position="60"/>
    </location>
</feature>
<dbReference type="PROSITE" id="PS50122">
    <property type="entry name" value="CHEB"/>
    <property type="match status" value="1"/>
</dbReference>
<keyword evidence="3 5" id="KW-0378">Hydrolase</keyword>
<dbReference type="RefSeq" id="WP_109667617.1">
    <property type="nucleotide sequence ID" value="NZ_QGGW01000004.1"/>
</dbReference>
<dbReference type="InterPro" id="IPR008248">
    <property type="entry name" value="CheB-like"/>
</dbReference>
<evidence type="ECO:0000256" key="7">
    <source>
        <dbReference type="PROSITE-ProRule" id="PRU00169"/>
    </source>
</evidence>
<feature type="domain" description="Response regulatory" evidence="9">
    <location>
        <begin position="9"/>
        <end position="126"/>
    </location>
</feature>
<dbReference type="PANTHER" id="PTHR42872:SF6">
    <property type="entry name" value="PROTEIN-GLUTAMATE METHYLESTERASE_PROTEIN-GLUTAMINE GLUTAMINASE"/>
    <property type="match status" value="1"/>
</dbReference>
<organism evidence="11 12">
    <name type="scientific">Roseicyclus mahoneyensis</name>
    <dbReference type="NCBI Taxonomy" id="164332"/>
    <lineage>
        <taxon>Bacteria</taxon>
        <taxon>Pseudomonadati</taxon>
        <taxon>Pseudomonadota</taxon>
        <taxon>Alphaproteobacteria</taxon>
        <taxon>Rhodobacterales</taxon>
        <taxon>Roseobacteraceae</taxon>
        <taxon>Roseicyclus</taxon>
    </lineage>
</organism>
<feature type="active site" evidence="5 6">
    <location>
        <position position="209"/>
    </location>
</feature>
<protein>
    <recommendedName>
        <fullName evidence="5">Protein-glutamate methylesterase/protein-glutamine glutaminase</fullName>
        <ecNumber evidence="5">3.1.1.61</ecNumber>
        <ecNumber evidence="5">3.5.1.44</ecNumber>
    </recommendedName>
</protein>
<dbReference type="InterPro" id="IPR035909">
    <property type="entry name" value="CheB_C"/>
</dbReference>
<feature type="domain" description="CheB-type methylesterase" evidence="10">
    <location>
        <begin position="165"/>
        <end position="364"/>
    </location>
</feature>
<evidence type="ECO:0000256" key="8">
    <source>
        <dbReference type="SAM" id="MobiDB-lite"/>
    </source>
</evidence>
<comment type="PTM">
    <text evidence="5">Phosphorylated by CheA. Phosphorylation of the N-terminal regulatory domain activates the methylesterase activity.</text>
</comment>
<dbReference type="OrthoDB" id="9793421at2"/>
<dbReference type="EMBL" id="QGGW01000004">
    <property type="protein sequence ID" value="PWK60386.1"/>
    <property type="molecule type" value="Genomic_DNA"/>
</dbReference>
<evidence type="ECO:0000256" key="3">
    <source>
        <dbReference type="ARBA" id="ARBA00022801"/>
    </source>
</evidence>
<dbReference type="CDD" id="cd17541">
    <property type="entry name" value="REC_CheB-like"/>
    <property type="match status" value="1"/>
</dbReference>
<evidence type="ECO:0000256" key="2">
    <source>
        <dbReference type="ARBA" id="ARBA00022500"/>
    </source>
</evidence>
<dbReference type="GO" id="GO:0006935">
    <property type="term" value="P:chemotaxis"/>
    <property type="evidence" value="ECO:0007669"/>
    <property type="project" value="UniProtKB-UniRule"/>
</dbReference>
<evidence type="ECO:0000259" key="10">
    <source>
        <dbReference type="PROSITE" id="PS50122"/>
    </source>
</evidence>
<evidence type="ECO:0000313" key="12">
    <source>
        <dbReference type="Proteomes" id="UP000245708"/>
    </source>
</evidence>
<dbReference type="Gene3D" id="3.40.50.180">
    <property type="entry name" value="Methylesterase CheB, C-terminal domain"/>
    <property type="match status" value="1"/>
</dbReference>
<proteinExistence type="inferred from homology"/>
<comment type="function">
    <text evidence="5">Involved in chemotaxis. Part of a chemotaxis signal transduction system that modulates chemotaxis in response to various stimuli. Catalyzes the demethylation of specific methylglutamate residues introduced into the chemoreceptors (methyl-accepting chemotaxis proteins or MCP) by CheR. Also mediates the irreversible deamidation of specific glutamine residues to glutamic acid.</text>
</comment>
<evidence type="ECO:0000256" key="4">
    <source>
        <dbReference type="ARBA" id="ARBA00048267"/>
    </source>
</evidence>
<dbReference type="SMART" id="SM00448">
    <property type="entry name" value="REC"/>
    <property type="match status" value="1"/>
</dbReference>
<dbReference type="GO" id="GO:0008984">
    <property type="term" value="F:protein-glutamate methylesterase activity"/>
    <property type="evidence" value="ECO:0007669"/>
    <property type="project" value="UniProtKB-UniRule"/>
</dbReference>
<comment type="caution">
    <text evidence="11">The sequence shown here is derived from an EMBL/GenBank/DDBJ whole genome shotgun (WGS) entry which is preliminary data.</text>
</comment>
<dbReference type="InterPro" id="IPR001789">
    <property type="entry name" value="Sig_transdc_resp-reg_receiver"/>
</dbReference>
<dbReference type="NCBIfam" id="NF001965">
    <property type="entry name" value="PRK00742.1"/>
    <property type="match status" value="1"/>
</dbReference>
<name>A0A316GH56_9RHOB</name>
<dbReference type="HAMAP" id="MF_00099">
    <property type="entry name" value="CheB_chemtxs"/>
    <property type="match status" value="1"/>
</dbReference>
<dbReference type="InterPro" id="IPR011006">
    <property type="entry name" value="CheY-like_superfamily"/>
</dbReference>
<keyword evidence="2 5" id="KW-0145">Chemotaxis</keyword>
<comment type="catalytic activity">
    <reaction evidence="4 5">
        <text>[protein]-L-glutamate 5-O-methyl ester + H2O = L-glutamyl-[protein] + methanol + H(+)</text>
        <dbReference type="Rhea" id="RHEA:23236"/>
        <dbReference type="Rhea" id="RHEA-COMP:10208"/>
        <dbReference type="Rhea" id="RHEA-COMP:10311"/>
        <dbReference type="ChEBI" id="CHEBI:15377"/>
        <dbReference type="ChEBI" id="CHEBI:15378"/>
        <dbReference type="ChEBI" id="CHEBI:17790"/>
        <dbReference type="ChEBI" id="CHEBI:29973"/>
        <dbReference type="ChEBI" id="CHEBI:82795"/>
        <dbReference type="EC" id="3.1.1.61"/>
    </reaction>
</comment>
<evidence type="ECO:0000313" key="11">
    <source>
        <dbReference type="EMBL" id="PWK60386.1"/>
    </source>
</evidence>
<dbReference type="GO" id="GO:0050568">
    <property type="term" value="F:protein-glutamine glutaminase activity"/>
    <property type="evidence" value="ECO:0007669"/>
    <property type="project" value="UniProtKB-UniRule"/>
</dbReference>
<dbReference type="AlphaFoldDB" id="A0A316GH56"/>
<comment type="domain">
    <text evidence="5">Contains a C-terminal catalytic domain, and an N-terminal region which modulates catalytic activity.</text>
</comment>
<dbReference type="PANTHER" id="PTHR42872">
    <property type="entry name" value="PROTEIN-GLUTAMATE METHYLESTERASE/PROTEIN-GLUTAMINE GLUTAMINASE"/>
    <property type="match status" value="1"/>
</dbReference>
<comment type="similarity">
    <text evidence="5">Belongs to the CheB family.</text>
</comment>
<keyword evidence="12" id="KW-1185">Reference proteome</keyword>
<gene>
    <name evidence="5" type="primary">cheB</name>
    <name evidence="11" type="ORF">C7455_10422</name>
</gene>
<evidence type="ECO:0000259" key="9">
    <source>
        <dbReference type="PROSITE" id="PS50110"/>
    </source>
</evidence>
<dbReference type="PROSITE" id="PS50110">
    <property type="entry name" value="RESPONSE_REGULATORY"/>
    <property type="match status" value="1"/>
</dbReference>
<dbReference type="Pfam" id="PF00072">
    <property type="entry name" value="Response_reg"/>
    <property type="match status" value="1"/>
</dbReference>